<sequence length="142" mass="16039">MNNKKTLMYLVLLILGVAMLLLGKFIMADENVKNISGICLGFGSAFFVLGIGNLVGNFFTTRLEDEKLKKLKDIEVNDERNIRIKEKSGYMVSKIMNFIICILVLALGFMNADRLVLILVSSLLLIEGILFISFSNYYSKRM</sequence>
<protein>
    <recommendedName>
        <fullName evidence="4">DUF2178 domain-containing protein</fullName>
    </recommendedName>
</protein>
<keyword evidence="1" id="KW-0812">Transmembrane</keyword>
<evidence type="ECO:0000313" key="2">
    <source>
        <dbReference type="EMBL" id="MBL4931946.1"/>
    </source>
</evidence>
<dbReference type="Proteomes" id="UP000623681">
    <property type="component" value="Unassembled WGS sequence"/>
</dbReference>
<dbReference type="AlphaFoldDB" id="A0A937K313"/>
<keyword evidence="3" id="KW-1185">Reference proteome</keyword>
<feature type="transmembrane region" description="Helical" evidence="1">
    <location>
        <begin position="90"/>
        <end position="109"/>
    </location>
</feature>
<dbReference type="EMBL" id="JAESWA010000022">
    <property type="protein sequence ID" value="MBL4931946.1"/>
    <property type="molecule type" value="Genomic_DNA"/>
</dbReference>
<evidence type="ECO:0000313" key="3">
    <source>
        <dbReference type="Proteomes" id="UP000623681"/>
    </source>
</evidence>
<keyword evidence="1" id="KW-1133">Transmembrane helix</keyword>
<comment type="caution">
    <text evidence="2">The sequence shown here is derived from an EMBL/GenBank/DDBJ whole genome shotgun (WGS) entry which is preliminary data.</text>
</comment>
<reference evidence="2" key="1">
    <citation type="submission" date="2021-01" db="EMBL/GenBank/DDBJ databases">
        <title>Genome public.</title>
        <authorList>
            <person name="Liu C."/>
            <person name="Sun Q."/>
        </authorList>
    </citation>
    <scope>NUCLEOTIDE SEQUENCE</scope>
    <source>
        <strain evidence="2">YIM B02565</strain>
    </source>
</reference>
<accession>A0A937K313</accession>
<evidence type="ECO:0000256" key="1">
    <source>
        <dbReference type="SAM" id="Phobius"/>
    </source>
</evidence>
<dbReference type="RefSeq" id="WP_202767326.1">
    <property type="nucleotide sequence ID" value="NZ_JAESWA010000022.1"/>
</dbReference>
<evidence type="ECO:0008006" key="4">
    <source>
        <dbReference type="Google" id="ProtNLM"/>
    </source>
</evidence>
<organism evidence="2 3">
    <name type="scientific">Clostridium paridis</name>
    <dbReference type="NCBI Taxonomy" id="2803863"/>
    <lineage>
        <taxon>Bacteria</taxon>
        <taxon>Bacillati</taxon>
        <taxon>Bacillota</taxon>
        <taxon>Clostridia</taxon>
        <taxon>Eubacteriales</taxon>
        <taxon>Clostridiaceae</taxon>
        <taxon>Clostridium</taxon>
    </lineage>
</organism>
<feature type="transmembrane region" description="Helical" evidence="1">
    <location>
        <begin position="115"/>
        <end position="138"/>
    </location>
</feature>
<gene>
    <name evidence="2" type="ORF">JK634_09025</name>
</gene>
<name>A0A937K313_9CLOT</name>
<keyword evidence="1" id="KW-0472">Membrane</keyword>
<feature type="transmembrane region" description="Helical" evidence="1">
    <location>
        <begin position="34"/>
        <end position="60"/>
    </location>
</feature>
<feature type="transmembrane region" description="Helical" evidence="1">
    <location>
        <begin position="7"/>
        <end position="28"/>
    </location>
</feature>
<proteinExistence type="predicted"/>